<organism evidence="2 3">
    <name type="scientific">Popillia japonica</name>
    <name type="common">Japanese beetle</name>
    <dbReference type="NCBI Taxonomy" id="7064"/>
    <lineage>
        <taxon>Eukaryota</taxon>
        <taxon>Metazoa</taxon>
        <taxon>Ecdysozoa</taxon>
        <taxon>Arthropoda</taxon>
        <taxon>Hexapoda</taxon>
        <taxon>Insecta</taxon>
        <taxon>Pterygota</taxon>
        <taxon>Neoptera</taxon>
        <taxon>Endopterygota</taxon>
        <taxon>Coleoptera</taxon>
        <taxon>Polyphaga</taxon>
        <taxon>Scarabaeiformia</taxon>
        <taxon>Scarabaeidae</taxon>
        <taxon>Rutelinae</taxon>
        <taxon>Popillia</taxon>
    </lineage>
</organism>
<evidence type="ECO:0000313" key="2">
    <source>
        <dbReference type="EMBL" id="KAK9696175.1"/>
    </source>
</evidence>
<dbReference type="FunFam" id="3.40.50.720:FF:000084">
    <property type="entry name" value="Short-chain dehydrogenase reductase"/>
    <property type="match status" value="1"/>
</dbReference>
<dbReference type="PANTHER" id="PTHR43975">
    <property type="entry name" value="ZGC:101858"/>
    <property type="match status" value="1"/>
</dbReference>
<dbReference type="Proteomes" id="UP001458880">
    <property type="component" value="Unassembled WGS sequence"/>
</dbReference>
<dbReference type="SUPFAM" id="SSF51735">
    <property type="entry name" value="NAD(P)-binding Rossmann-fold domains"/>
    <property type="match status" value="1"/>
</dbReference>
<dbReference type="Gene3D" id="3.40.50.720">
    <property type="entry name" value="NAD(P)-binding Rossmann-like Domain"/>
    <property type="match status" value="1"/>
</dbReference>
<dbReference type="InterPro" id="IPR020904">
    <property type="entry name" value="Sc_DH/Rdtase_CS"/>
</dbReference>
<name>A0AAW1J0I4_POPJA</name>
<dbReference type="PANTHER" id="PTHR43975:SF2">
    <property type="entry name" value="EG:BACR7A4.14 PROTEIN-RELATED"/>
    <property type="match status" value="1"/>
</dbReference>
<evidence type="ECO:0000256" key="1">
    <source>
        <dbReference type="ARBA" id="ARBA00023002"/>
    </source>
</evidence>
<accession>A0AAW1J0I4</accession>
<reference evidence="2 3" key="1">
    <citation type="journal article" date="2024" name="BMC Genomics">
        <title>De novo assembly and annotation of Popillia japonica's genome with initial clues to its potential as an invasive pest.</title>
        <authorList>
            <person name="Cucini C."/>
            <person name="Boschi S."/>
            <person name="Funari R."/>
            <person name="Cardaioli E."/>
            <person name="Iannotti N."/>
            <person name="Marturano G."/>
            <person name="Paoli F."/>
            <person name="Bruttini M."/>
            <person name="Carapelli A."/>
            <person name="Frati F."/>
            <person name="Nardi F."/>
        </authorList>
    </citation>
    <scope>NUCLEOTIDE SEQUENCE [LARGE SCALE GENOMIC DNA]</scope>
    <source>
        <strain evidence="2">DMR45628</strain>
    </source>
</reference>
<proteinExistence type="predicted"/>
<protein>
    <submittedName>
        <fullName evidence="2">Uncharacterized protein</fullName>
    </submittedName>
</protein>
<evidence type="ECO:0000313" key="3">
    <source>
        <dbReference type="Proteomes" id="UP001458880"/>
    </source>
</evidence>
<dbReference type="PROSITE" id="PS00061">
    <property type="entry name" value="ADH_SHORT"/>
    <property type="match status" value="1"/>
</dbReference>
<dbReference type="GO" id="GO:0016491">
    <property type="term" value="F:oxidoreductase activity"/>
    <property type="evidence" value="ECO:0007669"/>
    <property type="project" value="UniProtKB-KW"/>
</dbReference>
<dbReference type="EMBL" id="JASPKY010000460">
    <property type="protein sequence ID" value="KAK9696175.1"/>
    <property type="molecule type" value="Genomic_DNA"/>
</dbReference>
<keyword evidence="1" id="KW-0560">Oxidoreductase</keyword>
<dbReference type="NCBIfam" id="NF005559">
    <property type="entry name" value="PRK07231.1"/>
    <property type="match status" value="1"/>
</dbReference>
<dbReference type="InterPro" id="IPR036291">
    <property type="entry name" value="NAD(P)-bd_dom_sf"/>
</dbReference>
<dbReference type="PRINTS" id="PR00081">
    <property type="entry name" value="GDHRDH"/>
</dbReference>
<dbReference type="AlphaFoldDB" id="A0AAW1J0I4"/>
<dbReference type="InterPro" id="IPR002347">
    <property type="entry name" value="SDR_fam"/>
</dbReference>
<dbReference type="Pfam" id="PF13561">
    <property type="entry name" value="adh_short_C2"/>
    <property type="match status" value="1"/>
</dbReference>
<comment type="caution">
    <text evidence="2">The sequence shown here is derived from an EMBL/GenBank/DDBJ whole genome shotgun (WGS) entry which is preliminary data.</text>
</comment>
<keyword evidence="3" id="KW-1185">Reference proteome</keyword>
<dbReference type="PRINTS" id="PR00080">
    <property type="entry name" value="SDRFAMILY"/>
</dbReference>
<gene>
    <name evidence="2" type="ORF">QE152_g32076</name>
</gene>
<sequence length="256" mass="27661">MFSSKVVLITGASSGIGAATAVRFAAEGAKLALTGRNLENLQTTAQKCEEKSQLKPVIIKADLDLDDDVKNIINTVIKVYEKLDVLINNAGIFFISNPEDGNMEVYDKIFSTNVRSIYLLTSLAIPHLIKTKGAIVNVSSLAAIRPFALFTPYCMSKAALDHFTRCLALQLGPKQVRVNSVNPGVVPTDIHRRAGMSAEQIQFMYEKCKDSHLLGRPGTVDEAAEVILFLASEKSSFVTGETLLMDGGCHLSSAAL</sequence>